<dbReference type="Gene3D" id="3.40.50.12780">
    <property type="entry name" value="N-terminal domain of ligase-like"/>
    <property type="match status" value="1"/>
</dbReference>
<comment type="caution">
    <text evidence="3">The sequence shown here is derived from an EMBL/GenBank/DDBJ whole genome shotgun (WGS) entry which is preliminary data.</text>
</comment>
<evidence type="ECO:0000313" key="3">
    <source>
        <dbReference type="EMBL" id="KXT02783.1"/>
    </source>
</evidence>
<evidence type="ECO:0000256" key="2">
    <source>
        <dbReference type="ARBA" id="ARBA00022553"/>
    </source>
</evidence>
<evidence type="ECO:0000256" key="1">
    <source>
        <dbReference type="ARBA" id="ARBA00022450"/>
    </source>
</evidence>
<dbReference type="OrthoDB" id="3641063at2759"/>
<gene>
    <name evidence="3" type="ORF">AC578_5402</name>
</gene>
<organism evidence="3 4">
    <name type="scientific">Pseudocercospora eumusae</name>
    <dbReference type="NCBI Taxonomy" id="321146"/>
    <lineage>
        <taxon>Eukaryota</taxon>
        <taxon>Fungi</taxon>
        <taxon>Dikarya</taxon>
        <taxon>Ascomycota</taxon>
        <taxon>Pezizomycotina</taxon>
        <taxon>Dothideomycetes</taxon>
        <taxon>Dothideomycetidae</taxon>
        <taxon>Mycosphaerellales</taxon>
        <taxon>Mycosphaerellaceae</taxon>
        <taxon>Pseudocercospora</taxon>
    </lineage>
</organism>
<accession>A0A139HK53</accession>
<keyword evidence="4" id="KW-1185">Reference proteome</keyword>
<evidence type="ECO:0000313" key="4">
    <source>
        <dbReference type="Proteomes" id="UP000070133"/>
    </source>
</evidence>
<dbReference type="GO" id="GO:0031177">
    <property type="term" value="F:phosphopantetheine binding"/>
    <property type="evidence" value="ECO:0007669"/>
    <property type="project" value="TreeGrafter"/>
</dbReference>
<reference evidence="3 4" key="1">
    <citation type="submission" date="2015-07" db="EMBL/GenBank/DDBJ databases">
        <title>Comparative genomics of the Sigatoka disease complex on banana suggests a link between parallel evolutionary changes in Pseudocercospora fijiensis and Pseudocercospora eumusae and increased virulence on the banana host.</title>
        <authorList>
            <person name="Chang T.-C."/>
            <person name="Salvucci A."/>
            <person name="Crous P.W."/>
            <person name="Stergiopoulos I."/>
        </authorList>
    </citation>
    <scope>NUCLEOTIDE SEQUENCE [LARGE SCALE GENOMIC DNA]</scope>
    <source>
        <strain evidence="3 4">CBS 114824</strain>
    </source>
</reference>
<dbReference type="AlphaFoldDB" id="A0A139HK53"/>
<proteinExistence type="predicted"/>
<keyword evidence="2" id="KW-0597">Phosphoprotein</keyword>
<dbReference type="GO" id="GO:0005737">
    <property type="term" value="C:cytoplasm"/>
    <property type="evidence" value="ECO:0007669"/>
    <property type="project" value="TreeGrafter"/>
</dbReference>
<dbReference type="Proteomes" id="UP000070133">
    <property type="component" value="Unassembled WGS sequence"/>
</dbReference>
<keyword evidence="1" id="KW-0596">Phosphopantetheine</keyword>
<dbReference type="GO" id="GO:0044550">
    <property type="term" value="P:secondary metabolite biosynthetic process"/>
    <property type="evidence" value="ECO:0007669"/>
    <property type="project" value="TreeGrafter"/>
</dbReference>
<dbReference type="SUPFAM" id="SSF56801">
    <property type="entry name" value="Acetyl-CoA synthetase-like"/>
    <property type="match status" value="1"/>
</dbReference>
<name>A0A139HK53_9PEZI</name>
<dbReference type="GO" id="GO:0043041">
    <property type="term" value="P:amino acid activation for nonribosomal peptide biosynthetic process"/>
    <property type="evidence" value="ECO:0007669"/>
    <property type="project" value="TreeGrafter"/>
</dbReference>
<dbReference type="STRING" id="321146.A0A139HK53"/>
<dbReference type="InterPro" id="IPR042099">
    <property type="entry name" value="ANL_N_sf"/>
</dbReference>
<dbReference type="PANTHER" id="PTHR45527">
    <property type="entry name" value="NONRIBOSOMAL PEPTIDE SYNTHETASE"/>
    <property type="match status" value="1"/>
</dbReference>
<dbReference type="PANTHER" id="PTHR45527:SF1">
    <property type="entry name" value="FATTY ACID SYNTHASE"/>
    <property type="match status" value="1"/>
</dbReference>
<protein>
    <submittedName>
        <fullName evidence="3">Uncharacterized protein</fullName>
    </submittedName>
</protein>
<dbReference type="EMBL" id="LFZN01000037">
    <property type="protein sequence ID" value="KXT02783.1"/>
    <property type="molecule type" value="Genomic_DNA"/>
</dbReference>
<sequence>MVCHDSRTTEVLYAETYEVKRTTFVYLDKKEDPWVGLVTRKRKQDVTVEDIRNALRQAYASLTIAREEGLLDYHVKRPNDKTENSIESTVYELQANEDYANGVPIGMAIDHSGAYVVDQQLRIVAKGILGELVLTGDGLARGYTDPAQDEGRFIRLTVGSRVVRAYRTGDAARARPGDGMLECFGRLDRQIKIRGHRIELPEVELTMLDHT</sequence>